<name>A0A2S7WBC3_9FLAO</name>
<protein>
    <submittedName>
        <fullName evidence="1">Uncharacterized protein</fullName>
    </submittedName>
</protein>
<accession>A0A2S7WBC3</accession>
<evidence type="ECO:0000313" key="2">
    <source>
        <dbReference type="Proteomes" id="UP000237608"/>
    </source>
</evidence>
<dbReference type="RefSeq" id="WP_105045700.1">
    <property type="nucleotide sequence ID" value="NZ_CP150662.1"/>
</dbReference>
<comment type="caution">
    <text evidence="1">The sequence shown here is derived from an EMBL/GenBank/DDBJ whole genome shotgun (WGS) entry which is preliminary data.</text>
</comment>
<proteinExistence type="predicted"/>
<dbReference type="EMBL" id="MSCL01000001">
    <property type="protein sequence ID" value="PQJ74551.1"/>
    <property type="molecule type" value="Genomic_DNA"/>
</dbReference>
<dbReference type="OrthoDB" id="9941369at2"/>
<sequence length="165" mass="18993">MREIKFEELKNHTRKPFYKQKKNLDLADKGKKFSYLNLSKKYVRFEILTANDNFKLKNVFFTIQNNKKYFIVHISDNTPISTRSLASNYLMNIKEPLSSIQNCSSSPISLSVNEEIDVIVFNDEKQIFCSILDDIINSYSKEKNTDEKDLIQPSEAGGGVIVKGP</sequence>
<reference evidence="1 2" key="1">
    <citation type="submission" date="2016-12" db="EMBL/GenBank/DDBJ databases">
        <title>Trade-off between light-utilization and light-protection in marine flavobacteria.</title>
        <authorList>
            <person name="Kumagai Y."/>
            <person name="Yoshizawa S."/>
            <person name="Kogure K."/>
            <person name="Iwasaki W."/>
        </authorList>
    </citation>
    <scope>NUCLEOTIDE SEQUENCE [LARGE SCALE GENOMIC DNA]</scope>
    <source>
        <strain evidence="1 2">KCTC 22729</strain>
    </source>
</reference>
<dbReference type="Proteomes" id="UP000237608">
    <property type="component" value="Unassembled WGS sequence"/>
</dbReference>
<evidence type="ECO:0000313" key="1">
    <source>
        <dbReference type="EMBL" id="PQJ74551.1"/>
    </source>
</evidence>
<organism evidence="1 2">
    <name type="scientific">Polaribacter gangjinensis</name>
    <dbReference type="NCBI Taxonomy" id="574710"/>
    <lineage>
        <taxon>Bacteria</taxon>
        <taxon>Pseudomonadati</taxon>
        <taxon>Bacteroidota</taxon>
        <taxon>Flavobacteriia</taxon>
        <taxon>Flavobacteriales</taxon>
        <taxon>Flavobacteriaceae</taxon>
    </lineage>
</organism>
<keyword evidence="2" id="KW-1185">Reference proteome</keyword>
<dbReference type="AlphaFoldDB" id="A0A2S7WBC3"/>
<gene>
    <name evidence="1" type="ORF">BTO13_04430</name>
</gene>